<name>A0ABW0KJZ5_9BACT</name>
<dbReference type="RefSeq" id="WP_377162762.1">
    <property type="nucleotide sequence ID" value="NZ_JBHSMQ010000001.1"/>
</dbReference>
<accession>A0ABW0KJZ5</accession>
<gene>
    <name evidence="2" type="ORF">ACFQDI_01750</name>
</gene>
<dbReference type="SUPFAM" id="SSF53448">
    <property type="entry name" value="Nucleotide-diphospho-sugar transferases"/>
    <property type="match status" value="1"/>
</dbReference>
<proteinExistence type="predicted"/>
<protein>
    <submittedName>
        <fullName evidence="2">Glycosyltransferase family 2 protein</fullName>
    </submittedName>
</protein>
<keyword evidence="3" id="KW-1185">Reference proteome</keyword>
<evidence type="ECO:0000313" key="3">
    <source>
        <dbReference type="Proteomes" id="UP001596052"/>
    </source>
</evidence>
<comment type="caution">
    <text evidence="2">The sequence shown here is derived from an EMBL/GenBank/DDBJ whole genome shotgun (WGS) entry which is preliminary data.</text>
</comment>
<evidence type="ECO:0000259" key="1">
    <source>
        <dbReference type="Pfam" id="PF00535"/>
    </source>
</evidence>
<dbReference type="PANTHER" id="PTHR43685">
    <property type="entry name" value="GLYCOSYLTRANSFERASE"/>
    <property type="match status" value="1"/>
</dbReference>
<organism evidence="2 3">
    <name type="scientific">Prosthecobacter fluviatilis</name>
    <dbReference type="NCBI Taxonomy" id="445931"/>
    <lineage>
        <taxon>Bacteria</taxon>
        <taxon>Pseudomonadati</taxon>
        <taxon>Verrucomicrobiota</taxon>
        <taxon>Verrucomicrobiia</taxon>
        <taxon>Verrucomicrobiales</taxon>
        <taxon>Verrucomicrobiaceae</taxon>
        <taxon>Prosthecobacter</taxon>
    </lineage>
</organism>
<dbReference type="InterPro" id="IPR029044">
    <property type="entry name" value="Nucleotide-diphossugar_trans"/>
</dbReference>
<sequence length="305" mass="35202">MPLFTVFTPTFNRAHTLQRVFDSLQAQTCRDFEWLVIDDGSTDNTPELIERYQNEADFPVHYLWLPHRGAHHLHNLALQQAQGQLSIKLDSDDGCVPEALARLKHHWESIPENMRDRFSGVTGLCRDQNGRLVGSLFPSDPLDCSAAELEYRHKVRGEKWGFLRLDVLRQFPYPEDVPGNFIPESYIWCQVSRHYLTRHVNEELRIYWTDAPSLVHGPSNPRTNAEGHRLMFKMVLDLESGWFFTAPLRLLRAAVQYSRFSFLSGAGVFAQFRALRSLGGRLLWLAAVPAGALLWWRDCARFPQK</sequence>
<feature type="domain" description="Glycosyltransferase 2-like" evidence="1">
    <location>
        <begin position="5"/>
        <end position="110"/>
    </location>
</feature>
<dbReference type="InterPro" id="IPR001173">
    <property type="entry name" value="Glyco_trans_2-like"/>
</dbReference>
<dbReference type="Proteomes" id="UP001596052">
    <property type="component" value="Unassembled WGS sequence"/>
</dbReference>
<dbReference type="PANTHER" id="PTHR43685:SF11">
    <property type="entry name" value="GLYCOSYLTRANSFERASE TAGX-RELATED"/>
    <property type="match status" value="1"/>
</dbReference>
<dbReference type="Pfam" id="PF00535">
    <property type="entry name" value="Glycos_transf_2"/>
    <property type="match status" value="1"/>
</dbReference>
<dbReference type="InterPro" id="IPR050834">
    <property type="entry name" value="Glycosyltransf_2"/>
</dbReference>
<dbReference type="EMBL" id="JBHSMQ010000001">
    <property type="protein sequence ID" value="MFC5453565.1"/>
    <property type="molecule type" value="Genomic_DNA"/>
</dbReference>
<dbReference type="CDD" id="cd00761">
    <property type="entry name" value="Glyco_tranf_GTA_type"/>
    <property type="match status" value="1"/>
</dbReference>
<evidence type="ECO:0000313" key="2">
    <source>
        <dbReference type="EMBL" id="MFC5453565.1"/>
    </source>
</evidence>
<dbReference type="Gene3D" id="3.90.550.10">
    <property type="entry name" value="Spore Coat Polysaccharide Biosynthesis Protein SpsA, Chain A"/>
    <property type="match status" value="1"/>
</dbReference>
<reference evidence="3" key="1">
    <citation type="journal article" date="2019" name="Int. J. Syst. Evol. Microbiol.">
        <title>The Global Catalogue of Microorganisms (GCM) 10K type strain sequencing project: providing services to taxonomists for standard genome sequencing and annotation.</title>
        <authorList>
            <consortium name="The Broad Institute Genomics Platform"/>
            <consortium name="The Broad Institute Genome Sequencing Center for Infectious Disease"/>
            <person name="Wu L."/>
            <person name="Ma J."/>
        </authorList>
    </citation>
    <scope>NUCLEOTIDE SEQUENCE [LARGE SCALE GENOMIC DNA]</scope>
    <source>
        <strain evidence="3">CGMCC 4.1469</strain>
    </source>
</reference>